<evidence type="ECO:0000313" key="1">
    <source>
        <dbReference type="EMBL" id="MDN4571697.1"/>
    </source>
</evidence>
<dbReference type="InterPro" id="IPR049837">
    <property type="entry name" value="TnpC_reg-like"/>
</dbReference>
<reference evidence="1" key="1">
    <citation type="submission" date="2018-04" db="EMBL/GenBank/DDBJ databases">
        <authorList>
            <person name="Jy Z."/>
        </authorList>
    </citation>
    <scope>NUCLEOTIDE SEQUENCE</scope>
    <source>
        <strain evidence="1">LA18</strain>
    </source>
</reference>
<dbReference type="NCBIfam" id="NF041282">
    <property type="entry name" value="TnpC_regulator"/>
    <property type="match status" value="1"/>
</dbReference>
<gene>
    <name evidence="1" type="ORF">DBA34_00205</name>
</gene>
<sequence>MKERPMVKQTAYGAVDAVALLDLAENFDTGTILRAVDQLDALRARLCPPEGLRDDLLDLHGMAHTVFNGACLTVATTKAMLVDQTEDILEELEDNIKVLRAILADLQPLAALRPPGGGGD</sequence>
<name>A0AAW7MG40_9BURK</name>
<dbReference type="Proteomes" id="UP001172791">
    <property type="component" value="Unassembled WGS sequence"/>
</dbReference>
<proteinExistence type="predicted"/>
<evidence type="ECO:0000313" key="2">
    <source>
        <dbReference type="Proteomes" id="UP001172791"/>
    </source>
</evidence>
<dbReference type="AlphaFoldDB" id="A0AAW7MG40"/>
<protein>
    <submittedName>
        <fullName evidence="1">Transposase</fullName>
    </submittedName>
</protein>
<organism evidence="1 2">
    <name type="scientific">Pandoraea cepalis</name>
    <dbReference type="NCBI Taxonomy" id="2508294"/>
    <lineage>
        <taxon>Bacteria</taxon>
        <taxon>Pseudomonadati</taxon>
        <taxon>Pseudomonadota</taxon>
        <taxon>Betaproteobacteria</taxon>
        <taxon>Burkholderiales</taxon>
        <taxon>Burkholderiaceae</taxon>
        <taxon>Pandoraea</taxon>
    </lineage>
</organism>
<dbReference type="EMBL" id="QAIC01000014">
    <property type="protein sequence ID" value="MDN4571697.1"/>
    <property type="molecule type" value="Genomic_DNA"/>
</dbReference>
<comment type="caution">
    <text evidence="1">The sequence shown here is derived from an EMBL/GenBank/DDBJ whole genome shotgun (WGS) entry which is preliminary data.</text>
</comment>
<accession>A0AAW7MG40</accession>